<evidence type="ECO:0000313" key="3">
    <source>
        <dbReference type="EMBL" id="ACB73946.1"/>
    </source>
</evidence>
<dbReference type="eggNOG" id="COG1579">
    <property type="taxonomic scope" value="Bacteria"/>
</dbReference>
<evidence type="ECO:0000313" key="4">
    <source>
        <dbReference type="Proteomes" id="UP000007013"/>
    </source>
</evidence>
<dbReference type="Gene3D" id="1.10.287.1490">
    <property type="match status" value="1"/>
</dbReference>
<feature type="coiled-coil region" evidence="1">
    <location>
        <begin position="33"/>
        <end position="111"/>
    </location>
</feature>
<dbReference type="Pfam" id="PF24481">
    <property type="entry name" value="CT398_CC"/>
    <property type="match status" value="1"/>
</dbReference>
<name>B1ZTK1_OPITP</name>
<gene>
    <name evidence="3" type="ordered locus">Oter_0656</name>
</gene>
<dbReference type="RefSeq" id="WP_012373484.1">
    <property type="nucleotide sequence ID" value="NC_010571.1"/>
</dbReference>
<dbReference type="KEGG" id="ote:Oter_0656"/>
<dbReference type="AlphaFoldDB" id="B1ZTK1"/>
<dbReference type="OrthoDB" id="9799341at2"/>
<dbReference type="InterPro" id="IPR056003">
    <property type="entry name" value="CT398_CC_hairpin"/>
</dbReference>
<feature type="coiled-coil region" evidence="1">
    <location>
        <begin position="137"/>
        <end position="164"/>
    </location>
</feature>
<organism evidence="3 4">
    <name type="scientific">Opitutus terrae (strain DSM 11246 / JCM 15787 / PB90-1)</name>
    <dbReference type="NCBI Taxonomy" id="452637"/>
    <lineage>
        <taxon>Bacteria</taxon>
        <taxon>Pseudomonadati</taxon>
        <taxon>Verrucomicrobiota</taxon>
        <taxon>Opitutia</taxon>
        <taxon>Opitutales</taxon>
        <taxon>Opitutaceae</taxon>
        <taxon>Opitutus</taxon>
    </lineage>
</organism>
<evidence type="ECO:0000256" key="1">
    <source>
        <dbReference type="SAM" id="Coils"/>
    </source>
</evidence>
<dbReference type="EMBL" id="CP001032">
    <property type="protein sequence ID" value="ACB73946.1"/>
    <property type="molecule type" value="Genomic_DNA"/>
</dbReference>
<sequence length="240" mass="26427">MPTPVIETLLILQDRDMHRLAIEAQLKAVPREIALVEERIATEKAAIETARGELKDLELKKKGVEGEIATAEGNLGRYRTQQSLVRKNDEYQALGHEIEEAEKSIGTLEERDLEVMYAIDEARKRFHDAESVLKANISGHQARIDTLRQRETNLQAELKEAQAAVAASRTPVGEPALRLYTRIAARNMPAVVAIHDGKCGGCHLKVSSEVESASRGKGQPLPGAGLATCDQCGRIVYWEA</sequence>
<evidence type="ECO:0000259" key="2">
    <source>
        <dbReference type="Pfam" id="PF24481"/>
    </source>
</evidence>
<reference evidence="3 4" key="1">
    <citation type="journal article" date="2011" name="J. Bacteriol.">
        <title>Genome sequence of the verrucomicrobium Opitutus terrae PB90-1, an abundant inhabitant of rice paddy soil ecosystems.</title>
        <authorList>
            <person name="van Passel M.W."/>
            <person name="Kant R."/>
            <person name="Palva A."/>
            <person name="Copeland A."/>
            <person name="Lucas S."/>
            <person name="Lapidus A."/>
            <person name="Glavina del Rio T."/>
            <person name="Pitluck S."/>
            <person name="Goltsman E."/>
            <person name="Clum A."/>
            <person name="Sun H."/>
            <person name="Schmutz J."/>
            <person name="Larimer F.W."/>
            <person name="Land M.L."/>
            <person name="Hauser L."/>
            <person name="Kyrpides N."/>
            <person name="Mikhailova N."/>
            <person name="Richardson P.P."/>
            <person name="Janssen P.H."/>
            <person name="de Vos W.M."/>
            <person name="Smidt H."/>
        </authorList>
    </citation>
    <scope>NUCLEOTIDE SEQUENCE [LARGE SCALE GENOMIC DNA]</scope>
    <source>
        <strain evidence="4">DSM 11246 / JCM 15787 / PB90-1</strain>
    </source>
</reference>
<protein>
    <recommendedName>
        <fullName evidence="2">CT398-like coiled coil hairpin domain-containing protein</fullName>
    </recommendedName>
</protein>
<dbReference type="STRING" id="452637.Oter_0656"/>
<dbReference type="Proteomes" id="UP000007013">
    <property type="component" value="Chromosome"/>
</dbReference>
<keyword evidence="4" id="KW-1185">Reference proteome</keyword>
<accession>B1ZTK1</accession>
<proteinExistence type="predicted"/>
<dbReference type="HOGENOM" id="CLU_073076_2_2_0"/>
<feature type="domain" description="CT398-like coiled coil hairpin" evidence="2">
    <location>
        <begin position="14"/>
        <end position="186"/>
    </location>
</feature>
<keyword evidence="1" id="KW-0175">Coiled coil</keyword>